<evidence type="ECO:0008006" key="2">
    <source>
        <dbReference type="Google" id="ProtNLM"/>
    </source>
</evidence>
<evidence type="ECO:0000313" key="1">
    <source>
        <dbReference type="EMBL" id="XBQ22837.1"/>
    </source>
</evidence>
<protein>
    <recommendedName>
        <fullName evidence="2">DUF1735 domain-containing protein</fullName>
    </recommendedName>
</protein>
<name>A0AAU7MZJ1_9FLAO</name>
<dbReference type="EMBL" id="CP157804">
    <property type="protein sequence ID" value="XBQ22837.1"/>
    <property type="molecule type" value="Genomic_DNA"/>
</dbReference>
<dbReference type="RefSeq" id="WP_349351666.1">
    <property type="nucleotide sequence ID" value="NZ_CP157804.1"/>
</dbReference>
<gene>
    <name evidence="1" type="ORF">ABNE31_14660</name>
</gene>
<reference evidence="1" key="1">
    <citation type="submission" date="2024-05" db="EMBL/GenBank/DDBJ databases">
        <title>Draft Genome Sequences of Flagellimonas sp. MMG031 and Marinobacter sp. MMG032 Isolated from the dinoflagellate Symbiodinium pilosum.</title>
        <authorList>
            <person name="Shikuma N.J."/>
            <person name="Farrell M.V."/>
        </authorList>
    </citation>
    <scope>NUCLEOTIDE SEQUENCE</scope>
    <source>
        <strain evidence="1">MMG031</strain>
    </source>
</reference>
<organism evidence="1">
    <name type="scientific">Flagellimonas sp. MMG031</name>
    <dbReference type="NCBI Taxonomy" id="3158549"/>
    <lineage>
        <taxon>Bacteria</taxon>
        <taxon>Pseudomonadati</taxon>
        <taxon>Bacteroidota</taxon>
        <taxon>Flavobacteriia</taxon>
        <taxon>Flavobacteriales</taxon>
        <taxon>Flavobacteriaceae</taxon>
        <taxon>Flagellimonas</taxon>
    </lineage>
</organism>
<sequence length="157" mass="17846">MKKIVPLIIMAFMLSNCSENDGGIDCALFDPGFPSLYVRLIDQNGDNLIGNGTIDPNEIILLKGLGYRYNPPNEFAVQDSDIRKFDNTIKLYIPNESTFQYIIKLNETDVVTLDISAQRKNIPCDLFYYIPTGILQNNKELQIEEVFTLEFIAEITI</sequence>
<proteinExistence type="predicted"/>
<dbReference type="KEGG" id="fld:ABNE31_14660"/>
<dbReference type="AlphaFoldDB" id="A0AAU7MZJ1"/>
<accession>A0AAU7MZJ1</accession>